<proteinExistence type="predicted"/>
<protein>
    <submittedName>
        <fullName evidence="1">Oidioi.mRNA.OKI2018_I69.PAR.g9148.t1.cds</fullName>
    </submittedName>
</protein>
<sequence>MSLASRNAVETLKQIRKDHEKKCGLTRNFSEAVLNEVEQSSKIEFTRINTVPTNLNRRMSRSHGDLQQQLQAFKGLDLPGTSSDTMNLPQKQGGFLSTISSWFTPSK</sequence>
<reference evidence="1 2" key="1">
    <citation type="submission" date="2021-04" db="EMBL/GenBank/DDBJ databases">
        <authorList>
            <person name="Bliznina A."/>
        </authorList>
    </citation>
    <scope>NUCLEOTIDE SEQUENCE [LARGE SCALE GENOMIC DNA]</scope>
</reference>
<dbReference type="Proteomes" id="UP001158576">
    <property type="component" value="Chromosome PAR"/>
</dbReference>
<name>A0ABN7RK97_OIKDI</name>
<evidence type="ECO:0000313" key="2">
    <source>
        <dbReference type="Proteomes" id="UP001158576"/>
    </source>
</evidence>
<gene>
    <name evidence="1" type="ORF">OKIOD_LOCUS706</name>
</gene>
<dbReference type="EMBL" id="OU015568">
    <property type="protein sequence ID" value="CAG5079021.1"/>
    <property type="molecule type" value="Genomic_DNA"/>
</dbReference>
<keyword evidence="2" id="KW-1185">Reference proteome</keyword>
<organism evidence="1 2">
    <name type="scientific">Oikopleura dioica</name>
    <name type="common">Tunicate</name>
    <dbReference type="NCBI Taxonomy" id="34765"/>
    <lineage>
        <taxon>Eukaryota</taxon>
        <taxon>Metazoa</taxon>
        <taxon>Chordata</taxon>
        <taxon>Tunicata</taxon>
        <taxon>Appendicularia</taxon>
        <taxon>Copelata</taxon>
        <taxon>Oikopleuridae</taxon>
        <taxon>Oikopleura</taxon>
    </lineage>
</organism>
<evidence type="ECO:0000313" key="1">
    <source>
        <dbReference type="EMBL" id="CAG5079021.1"/>
    </source>
</evidence>
<accession>A0ABN7RK97</accession>